<dbReference type="GO" id="GO:0003714">
    <property type="term" value="F:transcription corepressor activity"/>
    <property type="evidence" value="ECO:0007669"/>
    <property type="project" value="TreeGrafter"/>
</dbReference>
<proteinExistence type="inferred from homology"/>
<dbReference type="SUPFAM" id="SSF52949">
    <property type="entry name" value="Macro domain-like"/>
    <property type="match status" value="2"/>
</dbReference>
<dbReference type="PROSITE" id="PS51154">
    <property type="entry name" value="MACRO"/>
    <property type="match status" value="1"/>
</dbReference>
<feature type="domain" description="Macro" evidence="10">
    <location>
        <begin position="604"/>
        <end position="776"/>
    </location>
</feature>
<name>A0AAV7DBY2_ENGPU</name>
<comment type="similarity">
    <text evidence="6">Belongs to the ARTD/PARP family.</text>
</comment>
<dbReference type="Proteomes" id="UP000824782">
    <property type="component" value="Unassembled WGS sequence"/>
</dbReference>
<dbReference type="GO" id="GO:0003950">
    <property type="term" value="F:NAD+ poly-ADP-ribosyltransferase activity"/>
    <property type="evidence" value="ECO:0007669"/>
    <property type="project" value="UniProtKB-UniRule"/>
</dbReference>
<comment type="subcellular location">
    <subcellularLocation>
        <location evidence="1">Nucleus</location>
    </subcellularLocation>
</comment>
<dbReference type="GO" id="GO:0005634">
    <property type="term" value="C:nucleus"/>
    <property type="evidence" value="ECO:0007669"/>
    <property type="project" value="UniProtKB-SubCell"/>
</dbReference>
<feature type="domain" description="PARP catalytic" evidence="9">
    <location>
        <begin position="1004"/>
        <end position="1200"/>
    </location>
</feature>
<dbReference type="EC" id="2.4.2.-" evidence="7"/>
<protein>
    <recommendedName>
        <fullName evidence="7">Poly [ADP-ribose] polymerase</fullName>
        <shortName evidence="7">PARP</shortName>
        <ecNumber evidence="7">2.4.2.-</ecNumber>
    </recommendedName>
</protein>
<reference evidence="11" key="1">
    <citation type="thesis" date="2020" institute="ProQuest LLC" country="789 East Eisenhower Parkway, Ann Arbor, MI, USA">
        <title>Comparative Genomics and Chromosome Evolution.</title>
        <authorList>
            <person name="Mudd A.B."/>
        </authorList>
    </citation>
    <scope>NUCLEOTIDE SEQUENCE</scope>
    <source>
        <strain evidence="11">237g6f4</strain>
        <tissue evidence="11">Blood</tissue>
    </source>
</reference>
<dbReference type="InterPro" id="IPR002589">
    <property type="entry name" value="Macro_dom"/>
</dbReference>
<accession>A0AAV7DBY2</accession>
<evidence type="ECO:0000256" key="1">
    <source>
        <dbReference type="ARBA" id="ARBA00004123"/>
    </source>
</evidence>
<dbReference type="AlphaFoldDB" id="A0AAV7DBY2"/>
<keyword evidence="4 7" id="KW-0520">NAD</keyword>
<keyword evidence="3 7" id="KW-0808">Transferase</keyword>
<dbReference type="FunFam" id="3.90.228.10:FF:000008">
    <property type="entry name" value="Poly [ADP-ribose] polymerase"/>
    <property type="match status" value="1"/>
</dbReference>
<evidence type="ECO:0000259" key="10">
    <source>
        <dbReference type="PROSITE" id="PS51154"/>
    </source>
</evidence>
<evidence type="ECO:0000256" key="8">
    <source>
        <dbReference type="SAM" id="MobiDB-lite"/>
    </source>
</evidence>
<dbReference type="GO" id="GO:1990404">
    <property type="term" value="F:NAD+-protein mono-ADP-ribosyltransferase activity"/>
    <property type="evidence" value="ECO:0007669"/>
    <property type="project" value="TreeGrafter"/>
</dbReference>
<dbReference type="PROSITE" id="PS51059">
    <property type="entry name" value="PARP_CATALYTIC"/>
    <property type="match status" value="1"/>
</dbReference>
<gene>
    <name evidence="11" type="ORF">GDO81_001203</name>
</gene>
<dbReference type="Pfam" id="PF00644">
    <property type="entry name" value="PARP"/>
    <property type="match status" value="1"/>
</dbReference>
<keyword evidence="5" id="KW-0539">Nucleus</keyword>
<dbReference type="Pfam" id="PF01661">
    <property type="entry name" value="Macro"/>
    <property type="match status" value="2"/>
</dbReference>
<dbReference type="SMART" id="SM00506">
    <property type="entry name" value="A1pp"/>
    <property type="match status" value="1"/>
</dbReference>
<feature type="region of interest" description="Disordered" evidence="8">
    <location>
        <begin position="354"/>
        <end position="393"/>
    </location>
</feature>
<dbReference type="GO" id="GO:0070212">
    <property type="term" value="P:protein poly-ADP-ribosylation"/>
    <property type="evidence" value="ECO:0007669"/>
    <property type="project" value="TreeGrafter"/>
</dbReference>
<evidence type="ECO:0000256" key="4">
    <source>
        <dbReference type="ARBA" id="ARBA00023027"/>
    </source>
</evidence>
<dbReference type="Gene3D" id="3.40.220.10">
    <property type="entry name" value="Leucine Aminopeptidase, subunit E, domain 1"/>
    <property type="match status" value="2"/>
</dbReference>
<dbReference type="CDD" id="cd01439">
    <property type="entry name" value="TCCD_inducible_PARP_like"/>
    <property type="match status" value="1"/>
</dbReference>
<dbReference type="PANTHER" id="PTHR14453">
    <property type="entry name" value="PARP/ZINC FINGER CCCH TYPE DOMAIN CONTAINING PROTEIN"/>
    <property type="match status" value="1"/>
</dbReference>
<dbReference type="Gene3D" id="3.30.720.50">
    <property type="match status" value="1"/>
</dbReference>
<dbReference type="SUPFAM" id="SSF56399">
    <property type="entry name" value="ADP-ribosylation"/>
    <property type="match status" value="1"/>
</dbReference>
<organism evidence="11 12">
    <name type="scientific">Engystomops pustulosus</name>
    <name type="common">Tungara frog</name>
    <name type="synonym">Physalaemus pustulosus</name>
    <dbReference type="NCBI Taxonomy" id="76066"/>
    <lineage>
        <taxon>Eukaryota</taxon>
        <taxon>Metazoa</taxon>
        <taxon>Chordata</taxon>
        <taxon>Craniata</taxon>
        <taxon>Vertebrata</taxon>
        <taxon>Euteleostomi</taxon>
        <taxon>Amphibia</taxon>
        <taxon>Batrachia</taxon>
        <taxon>Anura</taxon>
        <taxon>Neobatrachia</taxon>
        <taxon>Hyloidea</taxon>
        <taxon>Leptodactylidae</taxon>
        <taxon>Leiuperinae</taxon>
        <taxon>Engystomops</taxon>
    </lineage>
</organism>
<dbReference type="SUPFAM" id="SSF117839">
    <property type="entry name" value="WWE domain"/>
    <property type="match status" value="1"/>
</dbReference>
<evidence type="ECO:0000256" key="3">
    <source>
        <dbReference type="ARBA" id="ARBA00022679"/>
    </source>
</evidence>
<dbReference type="InterPro" id="IPR012317">
    <property type="entry name" value="Poly(ADP-ribose)pol_cat_dom"/>
</dbReference>
<dbReference type="PANTHER" id="PTHR14453:SF99">
    <property type="entry name" value="PROTEIN MONO-ADP-RIBOSYLTRANSFERASE PARP15"/>
    <property type="match status" value="1"/>
</dbReference>
<evidence type="ECO:0000256" key="6">
    <source>
        <dbReference type="ARBA" id="ARBA00024347"/>
    </source>
</evidence>
<dbReference type="EMBL" id="WNYA01000001">
    <property type="protein sequence ID" value="KAG8594434.1"/>
    <property type="molecule type" value="Genomic_DNA"/>
</dbReference>
<evidence type="ECO:0000256" key="5">
    <source>
        <dbReference type="ARBA" id="ARBA00023242"/>
    </source>
</evidence>
<dbReference type="GO" id="GO:0005737">
    <property type="term" value="C:cytoplasm"/>
    <property type="evidence" value="ECO:0007669"/>
    <property type="project" value="TreeGrafter"/>
</dbReference>
<evidence type="ECO:0000256" key="2">
    <source>
        <dbReference type="ARBA" id="ARBA00022676"/>
    </source>
</evidence>
<keyword evidence="2 7" id="KW-0328">Glycosyltransferase</keyword>
<sequence length="1200" mass="135346">MILHLFPLQACMQSTGMSGDVTSRMESITSSENTGETNEIQSFVPLDSDFQFEVAKDEIDALCQSFQSLKVSCENRELILSCNTSEVIKSARDEIKNLINSVEVRTIEFSKVQADFLTSKESKYISDKLFGDLPEGKVILDIPRGFRLYALSTNLLDQAEAVLKNHLLHVSIKIKADEKEIVSSEPWKELLDKLMCKKDIKICFHDNNDDLIVSIVGFTEEVKKAKKECEDFLYQRKTVKEKLFLEDPILIENIDDLLKWFNLGEIPANVQISKATGQTVTLVGPRVEVEKTTFVLQKLKKKNVDILCINKYGATHYFNNQGKTLLDDTQKKFGCRVYLCDTENKAEGIQKADELGAKDRKDSNKKEVRKHASDNKETHKDGTSSSSQKEKNLVETQRPVLQLMLSFGNLENKKAKAMVASLLSTKPDLEAMNVTKGIKNKAGNKFSHLFSAVFGCQSSLQSGQHFPMEITGKSYSLDCDYVIFISCQTWNGPDGSSCKALKKGLSETLEYCQTKNLQSVAMSVIGPGKMLQYPPEAAARIIGEVVQSFVQRVPNTCVKKIELVIPTENESLYYVCRETLLEMNLDDRISLCNEDGVIFHKISFGESSEVKIGNLSLALTYNDITKESTEAIVNSTNFSHWNKNTVAHAIFTAAGQHIIGAAQQGASREKVVMTVAGNLKCKYIMHCNCKQDIANISVLVKEIIIKCESVGLRSVAIPAIGTGECQFNAKTVAHDMIDSISTLSRTRNLTSLTAVRLVTFRPSIYYIFYSELKKLSRPVQDSSWNPLELLTLRLKDPWIPDNDAIKDLPTLQQPLQPPTTKLVIVTDQKAKVNEIKSFLERGFQNEVKYRKEQIEQPLLKTFSLEEIEMLFSVLNDQIEVGMILDRLKNYIFIEGSEKDVVDVTMKVHTNLSAIMTARLEMATKERAGLLVQWGYSDGKTSKPFTINVSQLLEDNYQARKSNVTINLENGEKTLVDLRAMKAVIEATKQKLTVIRRDLEAETQCPLHWDNMNGLLLKIVEVDPNSEEYETVKCNFNKTVNLPIKKIERIQNRYQHIAYMLRKHYITEKNGPCHVNEKNLFHGTAPQSCHSINYSGFSRSFAGQHAAAFGNGVYFAENASYSANQTYSPKDPNTGERFIYQAKVLVGRHTKGQSGMRHPPSRTQNDPFDYYDSLTDTIINPTMFVVFHDDQVYPEYLITFT</sequence>
<evidence type="ECO:0000259" key="9">
    <source>
        <dbReference type="PROSITE" id="PS51059"/>
    </source>
</evidence>
<dbReference type="GO" id="GO:0010629">
    <property type="term" value="P:negative regulation of gene expression"/>
    <property type="evidence" value="ECO:0007669"/>
    <property type="project" value="TreeGrafter"/>
</dbReference>
<evidence type="ECO:0000313" key="11">
    <source>
        <dbReference type="EMBL" id="KAG8594434.1"/>
    </source>
</evidence>
<evidence type="ECO:0000313" key="12">
    <source>
        <dbReference type="Proteomes" id="UP000824782"/>
    </source>
</evidence>
<dbReference type="Gene3D" id="3.90.228.10">
    <property type="match status" value="1"/>
</dbReference>
<comment type="caution">
    <text evidence="11">The sequence shown here is derived from an EMBL/GenBank/DDBJ whole genome shotgun (WGS) entry which is preliminary data.</text>
</comment>
<dbReference type="InterPro" id="IPR037197">
    <property type="entry name" value="WWE_dom_sf"/>
</dbReference>
<dbReference type="InterPro" id="IPR052056">
    <property type="entry name" value="Mono-ARTD/PARP"/>
</dbReference>
<dbReference type="InterPro" id="IPR043472">
    <property type="entry name" value="Macro_dom-like"/>
</dbReference>
<evidence type="ECO:0000256" key="7">
    <source>
        <dbReference type="RuleBase" id="RU362114"/>
    </source>
</evidence>
<keyword evidence="12" id="KW-1185">Reference proteome</keyword>